<dbReference type="EMBL" id="AZMM01012387">
    <property type="protein sequence ID" value="ETJ33166.1"/>
    <property type="molecule type" value="Genomic_DNA"/>
</dbReference>
<accession>W1XSR9</accession>
<feature type="non-terminal residue" evidence="1">
    <location>
        <position position="1"/>
    </location>
</feature>
<sequence>SDRTISLYLSFSIMLQDLAPYIDILVAGFHRASPSTALDKTYLIYVMKYITNTLKSQQVI</sequence>
<comment type="caution">
    <text evidence="1">The sequence shown here is derived from an EMBL/GenBank/DDBJ whole genome shotgun (WGS) entry which is preliminary data.</text>
</comment>
<gene>
    <name evidence="1" type="ORF">Q604_UNBC12387G0001</name>
</gene>
<proteinExistence type="predicted"/>
<organism evidence="1">
    <name type="scientific">human gut metagenome</name>
    <dbReference type="NCBI Taxonomy" id="408170"/>
    <lineage>
        <taxon>unclassified sequences</taxon>
        <taxon>metagenomes</taxon>
        <taxon>organismal metagenomes</taxon>
    </lineage>
</organism>
<reference evidence="1" key="1">
    <citation type="submission" date="2013-12" db="EMBL/GenBank/DDBJ databases">
        <title>A Varibaculum cambriense genome reconstructed from a premature infant gut community with otherwise low bacterial novelty that shifts toward anaerobic metabolism during the third week of life.</title>
        <authorList>
            <person name="Brown C.T."/>
            <person name="Sharon I."/>
            <person name="Thomas B.C."/>
            <person name="Castelle C.J."/>
            <person name="Morowitz M.J."/>
            <person name="Banfield J.F."/>
        </authorList>
    </citation>
    <scope>NUCLEOTIDE SEQUENCE</scope>
</reference>
<evidence type="ECO:0000313" key="1">
    <source>
        <dbReference type="EMBL" id="ETJ33166.1"/>
    </source>
</evidence>
<protein>
    <submittedName>
        <fullName evidence="1">Uncharacterized protein</fullName>
    </submittedName>
</protein>
<name>W1XSR9_9ZZZZ</name>
<dbReference type="AlphaFoldDB" id="W1XSR9"/>